<dbReference type="RefSeq" id="WP_072884571.1">
    <property type="nucleotide sequence ID" value="NZ_FQVO01000006.1"/>
</dbReference>
<feature type="domain" description="Cytochrome c" evidence="7">
    <location>
        <begin position="40"/>
        <end position="123"/>
    </location>
</feature>
<keyword evidence="1" id="KW-0813">Transport</keyword>
<dbReference type="OrthoDB" id="9814063at2"/>
<dbReference type="InterPro" id="IPR002324">
    <property type="entry name" value="Cyt_c_ID"/>
</dbReference>
<accession>A0A1M4XK59</accession>
<dbReference type="Gene3D" id="1.10.760.10">
    <property type="entry name" value="Cytochrome c-like domain"/>
    <property type="match status" value="1"/>
</dbReference>
<dbReference type="SUPFAM" id="SSF46626">
    <property type="entry name" value="Cytochrome c"/>
    <property type="match status" value="1"/>
</dbReference>
<dbReference type="GO" id="GO:0009055">
    <property type="term" value="F:electron transfer activity"/>
    <property type="evidence" value="ECO:0007669"/>
    <property type="project" value="InterPro"/>
</dbReference>
<evidence type="ECO:0000256" key="6">
    <source>
        <dbReference type="PIRSR" id="PIRSR602324-1"/>
    </source>
</evidence>
<keyword evidence="3 6" id="KW-0479">Metal-binding</keyword>
<evidence type="ECO:0000256" key="5">
    <source>
        <dbReference type="ARBA" id="ARBA00023004"/>
    </source>
</evidence>
<evidence type="ECO:0000313" key="9">
    <source>
        <dbReference type="Proteomes" id="UP000184236"/>
    </source>
</evidence>
<dbReference type="STRING" id="1302685.SAMN05444408_10699"/>
<evidence type="ECO:0000256" key="4">
    <source>
        <dbReference type="ARBA" id="ARBA00022982"/>
    </source>
</evidence>
<dbReference type="PROSITE" id="PS51007">
    <property type="entry name" value="CYTC"/>
    <property type="match status" value="1"/>
</dbReference>
<dbReference type="AlphaFoldDB" id="A0A1M4XK59"/>
<comment type="PTM">
    <text evidence="6">Binds 1 heme c group covalently per subunit.</text>
</comment>
<feature type="binding site" description="covalent" evidence="6">
    <location>
        <position position="54"/>
    </location>
    <ligand>
        <name>heme c</name>
        <dbReference type="ChEBI" id="CHEBI:61717"/>
    </ligand>
</feature>
<keyword evidence="9" id="KW-1185">Reference proteome</keyword>
<evidence type="ECO:0000256" key="1">
    <source>
        <dbReference type="ARBA" id="ARBA00022448"/>
    </source>
</evidence>
<evidence type="ECO:0000259" key="7">
    <source>
        <dbReference type="PROSITE" id="PS51007"/>
    </source>
</evidence>
<dbReference type="EMBL" id="FQVO01000006">
    <property type="protein sequence ID" value="SHE93653.1"/>
    <property type="molecule type" value="Genomic_DNA"/>
</dbReference>
<dbReference type="Pfam" id="PF00034">
    <property type="entry name" value="Cytochrom_C"/>
    <property type="match status" value="1"/>
</dbReference>
<name>A0A1M4XK59_9FLAO</name>
<dbReference type="InterPro" id="IPR036909">
    <property type="entry name" value="Cyt_c-like_dom_sf"/>
</dbReference>
<evidence type="ECO:0000256" key="3">
    <source>
        <dbReference type="ARBA" id="ARBA00022723"/>
    </source>
</evidence>
<feature type="binding site" description="covalent" evidence="6">
    <location>
        <position position="101"/>
    </location>
    <ligand>
        <name>heme c</name>
        <dbReference type="ChEBI" id="CHEBI:61717"/>
    </ligand>
</feature>
<proteinExistence type="predicted"/>
<protein>
    <submittedName>
        <fullName evidence="8">Cytochrome c</fullName>
    </submittedName>
</protein>
<keyword evidence="5 6" id="KW-0408">Iron</keyword>
<gene>
    <name evidence="8" type="ORF">SAMN05444408_10699</name>
</gene>
<keyword evidence="4" id="KW-0249">Electron transport</keyword>
<dbReference type="GO" id="GO:0020037">
    <property type="term" value="F:heme binding"/>
    <property type="evidence" value="ECO:0007669"/>
    <property type="project" value="InterPro"/>
</dbReference>
<keyword evidence="2 6" id="KW-0349">Heme</keyword>
<feature type="binding site" description="covalent" evidence="6">
    <location>
        <position position="58"/>
    </location>
    <ligand>
        <name>heme c</name>
        <dbReference type="ChEBI" id="CHEBI:61717"/>
    </ligand>
</feature>
<evidence type="ECO:0000313" key="8">
    <source>
        <dbReference type="EMBL" id="SHE93653.1"/>
    </source>
</evidence>
<sequence length="125" mass="13624">MRKLFLAGIIGLCLFSCSQKENVPVDTASSEKTVDTESAKNSLSGDQIIESLDCSGCHAVNERMIGPSYQEIADKYSEKDIDLLASKIIEGGSGVWGSVPMAPHPQVSKEEAKKMVEYILMLKKK</sequence>
<evidence type="ECO:0000256" key="2">
    <source>
        <dbReference type="ARBA" id="ARBA00022617"/>
    </source>
</evidence>
<reference evidence="9" key="1">
    <citation type="submission" date="2016-11" db="EMBL/GenBank/DDBJ databases">
        <authorList>
            <person name="Varghese N."/>
            <person name="Submissions S."/>
        </authorList>
    </citation>
    <scope>NUCLEOTIDE SEQUENCE [LARGE SCALE GENOMIC DNA]</scope>
    <source>
        <strain evidence="9">DSM 26898</strain>
    </source>
</reference>
<dbReference type="Proteomes" id="UP000184236">
    <property type="component" value="Unassembled WGS sequence"/>
</dbReference>
<dbReference type="GO" id="GO:0005506">
    <property type="term" value="F:iron ion binding"/>
    <property type="evidence" value="ECO:0007669"/>
    <property type="project" value="InterPro"/>
</dbReference>
<organism evidence="8 9">
    <name type="scientific">Chryseobacterium takakiae</name>
    <dbReference type="NCBI Taxonomy" id="1302685"/>
    <lineage>
        <taxon>Bacteria</taxon>
        <taxon>Pseudomonadati</taxon>
        <taxon>Bacteroidota</taxon>
        <taxon>Flavobacteriia</taxon>
        <taxon>Flavobacteriales</taxon>
        <taxon>Weeksellaceae</taxon>
        <taxon>Chryseobacterium group</taxon>
        <taxon>Chryseobacterium</taxon>
    </lineage>
</organism>
<dbReference type="InterPro" id="IPR009056">
    <property type="entry name" value="Cyt_c-like_dom"/>
</dbReference>
<dbReference type="PRINTS" id="PR00606">
    <property type="entry name" value="CYTCHROMECID"/>
</dbReference>